<reference evidence="4" key="1">
    <citation type="journal article" date="2023" name="Front. Cell. Infect. Microbiol.">
        <title>Virome Analysis of an Ectomycorrhizal Fungus Suillus luteus Revealing Potential Evolutionary Implications.</title>
        <authorList>
            <person name="Liu H."/>
            <person name="Zhang Y."/>
            <person name="Liu Y."/>
            <person name="Xiao J."/>
            <person name="Huang Z."/>
            <person name="Li Y."/>
            <person name="Li H."/>
            <person name="Li P."/>
        </authorList>
    </citation>
    <scope>NUCLEOTIDE SEQUENCE</scope>
    <source>
        <strain evidence="4">SlBV1</strain>
    </source>
</reference>
<dbReference type="Pfam" id="PF05919">
    <property type="entry name" value="Mitovir_RNA_pol"/>
    <property type="match status" value="1"/>
</dbReference>
<organism evidence="4">
    <name type="scientific">Suillus luteus botourmiavirus 1</name>
    <dbReference type="NCBI Taxonomy" id="3067802"/>
    <lineage>
        <taxon>Viruses</taxon>
        <taxon>Riboviria</taxon>
        <taxon>Orthornavirae</taxon>
        <taxon>Lenarviricota</taxon>
        <taxon>Miaviricetes</taxon>
        <taxon>Ourlivirales</taxon>
        <taxon>Botourmiaviridae</taxon>
    </lineage>
</organism>
<name>A0AA49X772_9VIRU</name>
<keyword evidence="3" id="KW-0548">Nucleotidyltransferase</keyword>
<dbReference type="InterPro" id="IPR043502">
    <property type="entry name" value="DNA/RNA_pol_sf"/>
</dbReference>
<dbReference type="GO" id="GO:0003968">
    <property type="term" value="F:RNA-directed RNA polymerase activity"/>
    <property type="evidence" value="ECO:0007669"/>
    <property type="project" value="UniProtKB-KW"/>
</dbReference>
<sequence>MGKYCRGQSISDRGRSKRCRAFYRRTFETVRTASQAWGYIFDRPAPQFTWVEHKDSTCSDLAREVKTFLGSLSGETEEATMAFQSIKKMLPDSCRCMESGLISKLVDNLSRPGGDLPKGYLRFVEREVQRMFPKGWDTSYEGYCLRTSPPLSATTGSARAKGGCLGSLTEKWSQHDFLDIVLGGRGEPCKLFAGEMVVVQSAGKPRPLSKFPAEALVMRPLHKLIYGHLSKQKWLLRGTVDRAKLQAAGFKAGAYEVLVSGDYSSATDNLPLSVLERALETMLKNCSVVPQNIKNMAKACIHPWMFSPESSFTPAKGQMMGSYLSFPFLCLQNYLAFRWACKVARIREKLPLLINGDDILFQASSNFARLWMDTVGGLGLEVERTKTSIAVDYGSLNSTLLRWNDEGLLDVVPTLRFGMLRPADYPHNLGKSFEDFLRGQTGDIRWRAGRKFFDYHVGELRAQPLSLPSLGFRGSLAHRLARIYGLLGRPDGELPRPPRVHSVELPRDLVCEVPLDAVSEEVRNLNAIETAAWKWTTGFQPAAKTSEAIQYCLEMSSLVPTEPIPLWAFWASDSEFSWRLRNLGRKGVISRRSQWKSFCREDEIREKVTRIHYRLVCELEVDFGRGELPSYDQSQEETVMMWTVGR</sequence>
<evidence type="ECO:0000256" key="1">
    <source>
        <dbReference type="ARBA" id="ARBA00022484"/>
    </source>
</evidence>
<dbReference type="SUPFAM" id="SSF56672">
    <property type="entry name" value="DNA/RNA polymerases"/>
    <property type="match status" value="1"/>
</dbReference>
<keyword evidence="1 4" id="KW-0696">RNA-directed RNA polymerase</keyword>
<keyword evidence="2" id="KW-0808">Transferase</keyword>
<evidence type="ECO:0000313" key="4">
    <source>
        <dbReference type="EMBL" id="WLK77426.1"/>
    </source>
</evidence>
<evidence type="ECO:0000256" key="2">
    <source>
        <dbReference type="ARBA" id="ARBA00022679"/>
    </source>
</evidence>
<proteinExistence type="predicted"/>
<evidence type="ECO:0000256" key="3">
    <source>
        <dbReference type="ARBA" id="ARBA00022695"/>
    </source>
</evidence>
<protein>
    <submittedName>
        <fullName evidence="4">RNA-dependent RNA polymerase</fullName>
    </submittedName>
</protein>
<accession>A0AA49X772</accession>
<dbReference type="EMBL" id="OQ862553">
    <property type="protein sequence ID" value="WLK77426.1"/>
    <property type="molecule type" value="Genomic_RNA"/>
</dbReference>
<dbReference type="InterPro" id="IPR008686">
    <property type="entry name" value="RNA_pol_mitovir"/>
</dbReference>